<dbReference type="NCBIfam" id="NF005592">
    <property type="entry name" value="PRK07322.1"/>
    <property type="match status" value="1"/>
</dbReference>
<dbReference type="AlphaFoldDB" id="A0A2U3AJ40"/>
<dbReference type="RefSeq" id="WP_109306889.1">
    <property type="nucleotide sequence ID" value="NZ_BJUF01000011.1"/>
</dbReference>
<dbReference type="SUPFAM" id="SSF53271">
    <property type="entry name" value="PRTase-like"/>
    <property type="match status" value="1"/>
</dbReference>
<keyword evidence="2" id="KW-0328">Glycosyltransferase</keyword>
<dbReference type="Proteomes" id="UP000245938">
    <property type="component" value="Unassembled WGS sequence"/>
</dbReference>
<keyword evidence="2" id="KW-0808">Transferase</keyword>
<dbReference type="CDD" id="cd06223">
    <property type="entry name" value="PRTases_typeI"/>
    <property type="match status" value="1"/>
</dbReference>
<name>A0A2U3AJ40_9BACL</name>
<dbReference type="Gene3D" id="3.40.50.2020">
    <property type="match status" value="1"/>
</dbReference>
<dbReference type="EMBL" id="QFVR01000020">
    <property type="protein sequence ID" value="PWI24548.1"/>
    <property type="molecule type" value="Genomic_DNA"/>
</dbReference>
<organism evidence="2 3">
    <name type="scientific">Kurthia sibirica</name>
    <dbReference type="NCBI Taxonomy" id="202750"/>
    <lineage>
        <taxon>Bacteria</taxon>
        <taxon>Bacillati</taxon>
        <taxon>Bacillota</taxon>
        <taxon>Bacilli</taxon>
        <taxon>Bacillales</taxon>
        <taxon>Caryophanaceae</taxon>
        <taxon>Kurthia</taxon>
    </lineage>
</organism>
<gene>
    <name evidence="2" type="ORF">DEX24_13040</name>
</gene>
<reference evidence="2 3" key="1">
    <citation type="submission" date="2018-05" db="EMBL/GenBank/DDBJ databases">
        <title>Kurthia sibirica genome sequence.</title>
        <authorList>
            <person name="Maclea K.S."/>
            <person name="Goen A.E."/>
        </authorList>
    </citation>
    <scope>NUCLEOTIDE SEQUENCE [LARGE SCALE GENOMIC DNA]</scope>
    <source>
        <strain evidence="2 3">ATCC 49154</strain>
    </source>
</reference>
<feature type="domain" description="Phosphoribosyltransferase" evidence="1">
    <location>
        <begin position="54"/>
        <end position="169"/>
    </location>
</feature>
<comment type="caution">
    <text evidence="2">The sequence shown here is derived from an EMBL/GenBank/DDBJ whole genome shotgun (WGS) entry which is preliminary data.</text>
</comment>
<evidence type="ECO:0000313" key="3">
    <source>
        <dbReference type="Proteomes" id="UP000245938"/>
    </source>
</evidence>
<keyword evidence="3" id="KW-1185">Reference proteome</keyword>
<dbReference type="OrthoDB" id="4213751at2"/>
<evidence type="ECO:0000259" key="1">
    <source>
        <dbReference type="Pfam" id="PF00156"/>
    </source>
</evidence>
<accession>A0A2U3AJ40</accession>
<dbReference type="InterPro" id="IPR029057">
    <property type="entry name" value="PRTase-like"/>
</dbReference>
<evidence type="ECO:0000313" key="2">
    <source>
        <dbReference type="EMBL" id="PWI24548.1"/>
    </source>
</evidence>
<dbReference type="InterPro" id="IPR000836">
    <property type="entry name" value="PRTase_dom"/>
</dbReference>
<dbReference type="PANTHER" id="PTHR43218:SF1">
    <property type="entry name" value="PHOSPHORIBOSYLTRANSFERASE"/>
    <property type="match status" value="1"/>
</dbReference>
<proteinExistence type="predicted"/>
<dbReference type="GO" id="GO:0016757">
    <property type="term" value="F:glycosyltransferase activity"/>
    <property type="evidence" value="ECO:0007669"/>
    <property type="project" value="UniProtKB-KW"/>
</dbReference>
<dbReference type="Pfam" id="PF00156">
    <property type="entry name" value="Pribosyltran"/>
    <property type="match status" value="1"/>
</dbReference>
<dbReference type="PANTHER" id="PTHR43218">
    <property type="entry name" value="PHOSPHORIBOSYLTRANSFERASE-RELATED"/>
    <property type="match status" value="1"/>
</dbReference>
<sequence>MSKSFTLKIAGLERQLPIVKLSPSLSIASFVLLGDAELVRQATPLLVKKLPPFDVIITAEAKGIPLAQQLANELQYDHFVVARKSIKAYMKNPFVLEVNSITTSTTQILCLDSLDVERIKGKRVAIIDDVISTGESIQSLEQLITKAGGQVVCKAALLAEGDAALRKDIIFLEKLPLFVD</sequence>
<protein>
    <submittedName>
        <fullName evidence="2">Adenine phosphoribosyltransferase</fullName>
    </submittedName>
</protein>